<evidence type="ECO:0000256" key="5">
    <source>
        <dbReference type="PROSITE-ProRule" id="PRU00221"/>
    </source>
</evidence>
<evidence type="ECO:0000313" key="10">
    <source>
        <dbReference type="EMBL" id="OQV12792.1"/>
    </source>
</evidence>
<dbReference type="PROSITE" id="PS50082">
    <property type="entry name" value="WD_REPEATS_2"/>
    <property type="match status" value="1"/>
</dbReference>
<feature type="region of interest" description="Disordered" evidence="6">
    <location>
        <begin position="317"/>
        <end position="385"/>
    </location>
</feature>
<keyword evidence="10" id="KW-0238">DNA-binding</keyword>
<sequence>MVLPERQLYNFDNADLDHTDVCFDESGKFILTINSTSFDVQQLEGLEDADKHDYSLDAPGYAICSRGDLYYVASGSRIQARQLGEADSETVIASFGEAATCLAISADGSFLAAGAADFNIRIVTLEGATMVDTHVCPGHTAPVLSLALDPKGEFLASSACDGSLKIWDVKKHACLKTIEAVIPKSNDFLTSKTLGRMSFAPGSGALLAMPSGKEVKLHSRPSWESVGTLSDVAATKADVSIAAFSPDGSHIAAAHNDGVIVIYHTASRKSVNVFKTKRQRAICAIQWSPVARSASLVYADTFGSVGVVEKAYSLTPKPSAEVNGATSKNSGDAAHTNGATACPPKGAPSTTTLLMNSDDEDSNHPTERSAGQSGATSISPEDFVIKDDDTESTIEAIKSRIKACPQPIHHAPVEKRTEPQEAFQPGSTPSAWKDSFMVWNEYGYMKLYRDEEGDEDSIKRGIDVVFHNNTHHHTITVMNADNFTLGTMNLKGYLLATEKHSAGEAKSSKIHFSALGGSDKDKWTLDLDKGEWVEGLAIGEEWCYVATSRRMLRVITFSGYQQYVIDFTGPLVTVAARQKLLIIAYHQNDPTLKGDQCIGFSMYIMSHRRVELVVADERLPLSPKATLHWLGFGMRGTPTSADSTGLVRMFHYRMPLQKIWSPRLDMQTKVRRKAERFFMYAVDEDERKVRALICLASRYPLTVPTPTPVQLPFETLQAGGDSDVAKLEATCTLHRLFPQKTEKFLRQCRGDVLRMFALHCKTDNDNRAKDIAQLMPTSKDIEGCWKWAHSVGKTGLADQLEALIMALKKEEDDEDDLVARAPSPELFESSQPVYDDPLGKSLQKVRRPNHQRPTGTPLATVSVKKNLSNTLTGTKAGRESDSDDDADRWTRDKPADRTTKPIATSAVKPNGTVKRVREEVNLEDSEDNDDDESSRSSHGTVTNPTATSSSTASETMMIGDDTVITPSTTARRNPLKKATEVAPLLRGISTMEEKTKSKATAAVSSGFSTPGTTNKRKAPVVKAKGKEPAAAGGSEPAPKRGRPKGGGSIGKGDADAELTATAVPHQSLFEKFGWKRQERKVEGGRVGEGEEMMVVDEETHGSAEADDDM</sequence>
<feature type="domain" description="WDHD1 first WD40" evidence="9">
    <location>
        <begin position="18"/>
        <end position="307"/>
    </location>
</feature>
<dbReference type="SUPFAM" id="SSF50978">
    <property type="entry name" value="WD40 repeat-like"/>
    <property type="match status" value="1"/>
</dbReference>
<dbReference type="Proteomes" id="UP000192578">
    <property type="component" value="Unassembled WGS sequence"/>
</dbReference>
<organism evidence="10 11">
    <name type="scientific">Hypsibius exemplaris</name>
    <name type="common">Freshwater tardigrade</name>
    <dbReference type="NCBI Taxonomy" id="2072580"/>
    <lineage>
        <taxon>Eukaryota</taxon>
        <taxon>Metazoa</taxon>
        <taxon>Ecdysozoa</taxon>
        <taxon>Tardigrada</taxon>
        <taxon>Eutardigrada</taxon>
        <taxon>Parachela</taxon>
        <taxon>Hypsibioidea</taxon>
        <taxon>Hypsibiidae</taxon>
        <taxon>Hypsibius</taxon>
    </lineage>
</organism>
<evidence type="ECO:0000256" key="3">
    <source>
        <dbReference type="ARBA" id="ARBA00022737"/>
    </source>
</evidence>
<dbReference type="PROSITE" id="PS50294">
    <property type="entry name" value="WD_REPEATS_REGION"/>
    <property type="match status" value="1"/>
</dbReference>
<feature type="compositionally biased region" description="Polar residues" evidence="6">
    <location>
        <begin position="369"/>
        <end position="379"/>
    </location>
</feature>
<evidence type="ECO:0000259" key="8">
    <source>
        <dbReference type="Pfam" id="PF20946"/>
    </source>
</evidence>
<dbReference type="EMBL" id="MTYJ01000136">
    <property type="protein sequence ID" value="OQV12792.1"/>
    <property type="molecule type" value="Genomic_DNA"/>
</dbReference>
<dbReference type="OrthoDB" id="427368at2759"/>
<evidence type="ECO:0000259" key="9">
    <source>
        <dbReference type="Pfam" id="PF24817"/>
    </source>
</evidence>
<proteinExistence type="predicted"/>
<dbReference type="InterPro" id="IPR022100">
    <property type="entry name" value="WDHD1/CFT4_beta-prop_2nd"/>
</dbReference>
<dbReference type="GO" id="GO:0006261">
    <property type="term" value="P:DNA-templated DNA replication"/>
    <property type="evidence" value="ECO:0007669"/>
    <property type="project" value="TreeGrafter"/>
</dbReference>
<feature type="domain" description="WDHD1/CFT4 helical bundle" evidence="8">
    <location>
        <begin position="746"/>
        <end position="805"/>
    </location>
</feature>
<dbReference type="AlphaFoldDB" id="A0A1W0WCA3"/>
<dbReference type="InterPro" id="IPR001680">
    <property type="entry name" value="WD40_rpt"/>
</dbReference>
<feature type="compositionally biased region" description="Basic and acidic residues" evidence="6">
    <location>
        <begin position="887"/>
        <end position="899"/>
    </location>
</feature>
<dbReference type="PANTHER" id="PTHR19932">
    <property type="entry name" value="WD REPEAT AND HMG-BOX DNA BINDING PROTEIN"/>
    <property type="match status" value="1"/>
</dbReference>
<dbReference type="GO" id="GO:0003682">
    <property type="term" value="F:chromatin binding"/>
    <property type="evidence" value="ECO:0007669"/>
    <property type="project" value="TreeGrafter"/>
</dbReference>
<dbReference type="InterPro" id="IPR048591">
    <property type="entry name" value="WDHD1/CFT4_hel"/>
</dbReference>
<dbReference type="Gene3D" id="2.130.10.10">
    <property type="entry name" value="YVTN repeat-like/Quinoprotein amine dehydrogenase"/>
    <property type="match status" value="2"/>
</dbReference>
<evidence type="ECO:0000256" key="4">
    <source>
        <dbReference type="ARBA" id="ARBA00023242"/>
    </source>
</evidence>
<feature type="region of interest" description="Disordered" evidence="6">
    <location>
        <begin position="992"/>
        <end position="1109"/>
    </location>
</feature>
<reference evidence="11" key="1">
    <citation type="submission" date="2017-01" db="EMBL/GenBank/DDBJ databases">
        <title>Comparative genomics of anhydrobiosis in the tardigrade Hypsibius dujardini.</title>
        <authorList>
            <person name="Yoshida Y."/>
            <person name="Koutsovoulos G."/>
            <person name="Laetsch D."/>
            <person name="Stevens L."/>
            <person name="Kumar S."/>
            <person name="Horikawa D."/>
            <person name="Ishino K."/>
            <person name="Komine S."/>
            <person name="Tomita M."/>
            <person name="Blaxter M."/>
            <person name="Arakawa K."/>
        </authorList>
    </citation>
    <scope>NUCLEOTIDE SEQUENCE [LARGE SCALE GENOMIC DNA]</scope>
    <source>
        <strain evidence="11">Z151</strain>
    </source>
</reference>
<comment type="caution">
    <text evidence="10">The sequence shown here is derived from an EMBL/GenBank/DDBJ whole genome shotgun (WGS) entry which is preliminary data.</text>
</comment>
<accession>A0A1W0WCA3</accession>
<dbReference type="InterPro" id="IPR019775">
    <property type="entry name" value="WD40_repeat_CS"/>
</dbReference>
<evidence type="ECO:0000313" key="11">
    <source>
        <dbReference type="Proteomes" id="UP000192578"/>
    </source>
</evidence>
<dbReference type="GO" id="GO:0043596">
    <property type="term" value="C:nuclear replication fork"/>
    <property type="evidence" value="ECO:0007669"/>
    <property type="project" value="TreeGrafter"/>
</dbReference>
<dbReference type="InterPro" id="IPR015943">
    <property type="entry name" value="WD40/YVTN_repeat-like_dom_sf"/>
</dbReference>
<keyword evidence="11" id="KW-1185">Reference proteome</keyword>
<dbReference type="Pfam" id="PF24817">
    <property type="entry name" value="WD40_WDHD1_1st"/>
    <property type="match status" value="1"/>
</dbReference>
<dbReference type="Pfam" id="PF20946">
    <property type="entry name" value="Ctf4_C"/>
    <property type="match status" value="1"/>
</dbReference>
<feature type="compositionally biased region" description="Polar residues" evidence="6">
    <location>
        <begin position="1002"/>
        <end position="1013"/>
    </location>
</feature>
<keyword evidence="2 5" id="KW-0853">WD repeat</keyword>
<keyword evidence="3" id="KW-0677">Repeat</keyword>
<dbReference type="PROSITE" id="PS00678">
    <property type="entry name" value="WD_REPEATS_1"/>
    <property type="match status" value="1"/>
</dbReference>
<comment type="subcellular location">
    <subcellularLocation>
        <location evidence="1">Nucleus</location>
    </subcellularLocation>
</comment>
<gene>
    <name evidence="10" type="ORF">BV898_12921</name>
</gene>
<dbReference type="InterPro" id="IPR057646">
    <property type="entry name" value="WD40_WDHD1_1st"/>
</dbReference>
<dbReference type="GO" id="GO:0003677">
    <property type="term" value="F:DNA binding"/>
    <property type="evidence" value="ECO:0007669"/>
    <property type="project" value="UniProtKB-KW"/>
</dbReference>
<name>A0A1W0WCA3_HYPEX</name>
<feature type="compositionally biased region" description="Acidic residues" evidence="6">
    <location>
        <begin position="921"/>
        <end position="932"/>
    </location>
</feature>
<keyword evidence="4" id="KW-0539">Nucleus</keyword>
<protein>
    <submittedName>
        <fullName evidence="10">WD repeat and HMG-box DNA-binding protein 1</fullName>
    </submittedName>
</protein>
<evidence type="ECO:0000256" key="1">
    <source>
        <dbReference type="ARBA" id="ARBA00004123"/>
    </source>
</evidence>
<feature type="repeat" description="WD" evidence="5">
    <location>
        <begin position="136"/>
        <end position="177"/>
    </location>
</feature>
<feature type="compositionally biased region" description="Polar residues" evidence="6">
    <location>
        <begin position="851"/>
        <end position="873"/>
    </location>
</feature>
<feature type="compositionally biased region" description="Low complexity" evidence="6">
    <location>
        <begin position="945"/>
        <end position="955"/>
    </location>
</feature>
<dbReference type="Pfam" id="PF12341">
    <property type="entry name" value="Mcl1_mid"/>
    <property type="match status" value="1"/>
</dbReference>
<evidence type="ECO:0000256" key="2">
    <source>
        <dbReference type="ARBA" id="ARBA00022574"/>
    </source>
</evidence>
<dbReference type="InterPro" id="IPR036322">
    <property type="entry name" value="WD40_repeat_dom_sf"/>
</dbReference>
<evidence type="ECO:0000256" key="6">
    <source>
        <dbReference type="SAM" id="MobiDB-lite"/>
    </source>
</evidence>
<feature type="region of interest" description="Disordered" evidence="6">
    <location>
        <begin position="845"/>
        <end position="958"/>
    </location>
</feature>
<dbReference type="GO" id="GO:0006281">
    <property type="term" value="P:DNA repair"/>
    <property type="evidence" value="ECO:0007669"/>
    <property type="project" value="TreeGrafter"/>
</dbReference>
<evidence type="ECO:0000259" key="7">
    <source>
        <dbReference type="Pfam" id="PF12341"/>
    </source>
</evidence>
<feature type="compositionally biased region" description="Basic and acidic residues" evidence="6">
    <location>
        <begin position="1072"/>
        <end position="1088"/>
    </location>
</feature>
<dbReference type="SMART" id="SM00320">
    <property type="entry name" value="WD40"/>
    <property type="match status" value="3"/>
</dbReference>
<feature type="domain" description="WDHD1/CFT4 second beta-propeller" evidence="7">
    <location>
        <begin position="421"/>
        <end position="714"/>
    </location>
</feature>
<dbReference type="GO" id="GO:0000278">
    <property type="term" value="P:mitotic cell cycle"/>
    <property type="evidence" value="ECO:0007669"/>
    <property type="project" value="TreeGrafter"/>
</dbReference>
<dbReference type="PANTHER" id="PTHR19932:SF10">
    <property type="entry name" value="WD REPEAT AND HMG-BOX DNA-BINDING PROTEIN 1"/>
    <property type="match status" value="1"/>
</dbReference>